<accession>A0ABR7Z432</accession>
<dbReference type="SMART" id="SM00342">
    <property type="entry name" value="HTH_ARAC"/>
    <property type="match status" value="1"/>
</dbReference>
<dbReference type="InterPro" id="IPR029062">
    <property type="entry name" value="Class_I_gatase-like"/>
</dbReference>
<reference evidence="5 6" key="1">
    <citation type="journal article" date="2020" name="Insects">
        <title>Bacteria Belonging to Pseudomonas typographi sp. nov. from the Bark Beetle Ips typographus Have Genomic Potential to Aid in the Host Ecology.</title>
        <authorList>
            <person name="Peral-Aranega E."/>
            <person name="Saati-Santamaria Z."/>
            <person name="Kolarik M."/>
            <person name="Rivas R."/>
            <person name="Garcia-Fraile P."/>
        </authorList>
    </citation>
    <scope>NUCLEOTIDE SEQUENCE [LARGE SCALE GENOMIC DNA]</scope>
    <source>
        <strain evidence="5 6">CA3A</strain>
    </source>
</reference>
<organism evidence="5 6">
    <name type="scientific">Pseudomonas typographi</name>
    <dbReference type="NCBI Taxonomy" id="2715964"/>
    <lineage>
        <taxon>Bacteria</taxon>
        <taxon>Pseudomonadati</taxon>
        <taxon>Pseudomonadota</taxon>
        <taxon>Gammaproteobacteria</taxon>
        <taxon>Pseudomonadales</taxon>
        <taxon>Pseudomonadaceae</taxon>
        <taxon>Pseudomonas</taxon>
    </lineage>
</organism>
<name>A0ABR7Z432_9PSED</name>
<dbReference type="SUPFAM" id="SSF46689">
    <property type="entry name" value="Homeodomain-like"/>
    <property type="match status" value="2"/>
</dbReference>
<dbReference type="InterPro" id="IPR052158">
    <property type="entry name" value="INH-QAR"/>
</dbReference>
<dbReference type="PRINTS" id="PR00032">
    <property type="entry name" value="HTHARAC"/>
</dbReference>
<dbReference type="PANTHER" id="PTHR43130">
    <property type="entry name" value="ARAC-FAMILY TRANSCRIPTIONAL REGULATOR"/>
    <property type="match status" value="1"/>
</dbReference>
<dbReference type="Pfam" id="PF01965">
    <property type="entry name" value="DJ-1_PfpI"/>
    <property type="match status" value="1"/>
</dbReference>
<evidence type="ECO:0000256" key="1">
    <source>
        <dbReference type="ARBA" id="ARBA00023015"/>
    </source>
</evidence>
<dbReference type="Gene3D" id="1.10.10.60">
    <property type="entry name" value="Homeodomain-like"/>
    <property type="match status" value="2"/>
</dbReference>
<dbReference type="Proteomes" id="UP000805841">
    <property type="component" value="Unassembled WGS sequence"/>
</dbReference>
<evidence type="ECO:0000256" key="3">
    <source>
        <dbReference type="ARBA" id="ARBA00023163"/>
    </source>
</evidence>
<dbReference type="RefSeq" id="WP_190422300.1">
    <property type="nucleotide sequence ID" value="NZ_JAAOCA010000019.1"/>
</dbReference>
<dbReference type="PANTHER" id="PTHR43130:SF3">
    <property type="entry name" value="HTH-TYPE TRANSCRIPTIONAL REGULATOR RV1931C"/>
    <property type="match status" value="1"/>
</dbReference>
<evidence type="ECO:0000256" key="2">
    <source>
        <dbReference type="ARBA" id="ARBA00023125"/>
    </source>
</evidence>
<evidence type="ECO:0000313" key="5">
    <source>
        <dbReference type="EMBL" id="MBD1600182.1"/>
    </source>
</evidence>
<dbReference type="PROSITE" id="PS00041">
    <property type="entry name" value="HTH_ARAC_FAMILY_1"/>
    <property type="match status" value="1"/>
</dbReference>
<sequence length="322" mass="36005">MNPAAPVVFTFLLGHDFSMMSLASAIEPLRSYNRLFGTKAYAWHLLSLDGGPVEAANGIEFLTQPMADWLGRSDYLFVCGGERIAQRNERRYVAALRQAARSGIPIGSLSTGTFVLARAGLLNGYRCTIHWESRSAFRETYPDIECTRKIYEIDRSRLTCSGGTAAMDMMLNLIGERHGAERAAAIANQFHHERIRSAADDQRGGDSDSGYLPPTLRAAVKAMQEAIEEPLPLPEIAAAAGIGARQMERLFTRHLSSTPQRYYMELRLERAREMLIYTDQSIIEVAVSVGFTSTSSFAAWFRRTFAILPSDIRRSRRLKDTR</sequence>
<dbReference type="Pfam" id="PF12833">
    <property type="entry name" value="HTH_18"/>
    <property type="match status" value="1"/>
</dbReference>
<dbReference type="EMBL" id="JAAOCA010000019">
    <property type="protein sequence ID" value="MBD1600182.1"/>
    <property type="molecule type" value="Genomic_DNA"/>
</dbReference>
<dbReference type="InterPro" id="IPR009057">
    <property type="entry name" value="Homeodomain-like_sf"/>
</dbReference>
<dbReference type="InterPro" id="IPR002818">
    <property type="entry name" value="DJ-1/PfpI"/>
</dbReference>
<dbReference type="InterPro" id="IPR018060">
    <property type="entry name" value="HTH_AraC"/>
</dbReference>
<evidence type="ECO:0000259" key="4">
    <source>
        <dbReference type="PROSITE" id="PS01124"/>
    </source>
</evidence>
<dbReference type="SUPFAM" id="SSF52317">
    <property type="entry name" value="Class I glutamine amidotransferase-like"/>
    <property type="match status" value="1"/>
</dbReference>
<proteinExistence type="predicted"/>
<gene>
    <name evidence="5" type="ORF">HAQ05_15910</name>
</gene>
<keyword evidence="2" id="KW-0238">DNA-binding</keyword>
<feature type="domain" description="HTH araC/xylS-type" evidence="4">
    <location>
        <begin position="217"/>
        <end position="315"/>
    </location>
</feature>
<keyword evidence="3" id="KW-0804">Transcription</keyword>
<dbReference type="InterPro" id="IPR018062">
    <property type="entry name" value="HTH_AraC-typ_CS"/>
</dbReference>
<evidence type="ECO:0000313" key="6">
    <source>
        <dbReference type="Proteomes" id="UP000805841"/>
    </source>
</evidence>
<protein>
    <submittedName>
        <fullName evidence="5">GlxA family transcriptional regulator</fullName>
    </submittedName>
</protein>
<dbReference type="CDD" id="cd03136">
    <property type="entry name" value="GATase1_AraC_ArgR_like"/>
    <property type="match status" value="1"/>
</dbReference>
<dbReference type="Gene3D" id="3.40.50.880">
    <property type="match status" value="1"/>
</dbReference>
<comment type="caution">
    <text evidence="5">The sequence shown here is derived from an EMBL/GenBank/DDBJ whole genome shotgun (WGS) entry which is preliminary data.</text>
</comment>
<keyword evidence="1" id="KW-0805">Transcription regulation</keyword>
<dbReference type="PROSITE" id="PS01124">
    <property type="entry name" value="HTH_ARAC_FAMILY_2"/>
    <property type="match status" value="1"/>
</dbReference>
<dbReference type="InterPro" id="IPR020449">
    <property type="entry name" value="Tscrpt_reg_AraC-type_HTH"/>
</dbReference>
<keyword evidence="6" id="KW-1185">Reference proteome</keyword>